<feature type="signal peptide" evidence="6">
    <location>
        <begin position="1"/>
        <end position="22"/>
    </location>
</feature>
<dbReference type="EMBL" id="JACHKA010000001">
    <property type="protein sequence ID" value="MBB5986800.1"/>
    <property type="molecule type" value="Genomic_DNA"/>
</dbReference>
<keyword evidence="3 6" id="KW-0732">Signal</keyword>
<evidence type="ECO:0000256" key="1">
    <source>
        <dbReference type="ARBA" id="ARBA00004442"/>
    </source>
</evidence>
<evidence type="ECO:0000256" key="5">
    <source>
        <dbReference type="ARBA" id="ARBA00023237"/>
    </source>
</evidence>
<accession>A0ABR6NHP5</accession>
<evidence type="ECO:0000313" key="7">
    <source>
        <dbReference type="EMBL" id="MBB5986800.1"/>
    </source>
</evidence>
<keyword evidence="4" id="KW-0472">Membrane</keyword>
<gene>
    <name evidence="7" type="ORF">HNP60_002774</name>
</gene>
<feature type="chain" id="PRO_5047248454" evidence="6">
    <location>
        <begin position="23"/>
        <end position="264"/>
    </location>
</feature>
<keyword evidence="5" id="KW-0998">Cell outer membrane</keyword>
<evidence type="ECO:0000256" key="3">
    <source>
        <dbReference type="ARBA" id="ARBA00022729"/>
    </source>
</evidence>
<evidence type="ECO:0000256" key="4">
    <source>
        <dbReference type="ARBA" id="ARBA00023136"/>
    </source>
</evidence>
<dbReference type="Proteomes" id="UP001138540">
    <property type="component" value="Unassembled WGS sequence"/>
</dbReference>
<comment type="subcellular location">
    <subcellularLocation>
        <location evidence="1">Cell outer membrane</location>
    </subcellularLocation>
</comment>
<comment type="caution">
    <text evidence="7">The sequence shown here is derived from an EMBL/GenBank/DDBJ whole genome shotgun (WGS) entry which is preliminary data.</text>
</comment>
<dbReference type="RefSeq" id="WP_184154714.1">
    <property type="nucleotide sequence ID" value="NZ_JACHKA010000001.1"/>
</dbReference>
<keyword evidence="8" id="KW-1185">Reference proteome</keyword>
<dbReference type="PANTHER" id="PTHR38776">
    <property type="entry name" value="MLTA-INTERACTING PROTEIN-RELATED"/>
    <property type="match status" value="1"/>
</dbReference>
<reference evidence="7 8" key="1">
    <citation type="submission" date="2020-08" db="EMBL/GenBank/DDBJ databases">
        <title>Exploring microbial biodiversity for novel pathways involved in the catabolism of aromatic compounds derived from lignin.</title>
        <authorList>
            <person name="Elkins J."/>
        </authorList>
    </citation>
    <scope>NUCLEOTIDE SEQUENCE [LARGE SCALE GENOMIC DNA]</scope>
    <source>
        <strain evidence="7 8">B1D3A</strain>
    </source>
</reference>
<proteinExistence type="inferred from homology"/>
<dbReference type="PANTHER" id="PTHR38776:SF1">
    <property type="entry name" value="MLTA-INTERACTING PROTEIN-RELATED"/>
    <property type="match status" value="1"/>
</dbReference>
<dbReference type="InterPro" id="IPR010583">
    <property type="entry name" value="MipA"/>
</dbReference>
<name>A0ABR6NHP5_9SPHN</name>
<evidence type="ECO:0000256" key="6">
    <source>
        <dbReference type="SAM" id="SignalP"/>
    </source>
</evidence>
<organism evidence="7 8">
    <name type="scientific">Sphingobium lignivorans</name>
    <dbReference type="NCBI Taxonomy" id="2735886"/>
    <lineage>
        <taxon>Bacteria</taxon>
        <taxon>Pseudomonadati</taxon>
        <taxon>Pseudomonadota</taxon>
        <taxon>Alphaproteobacteria</taxon>
        <taxon>Sphingomonadales</taxon>
        <taxon>Sphingomonadaceae</taxon>
        <taxon>Sphingobium</taxon>
    </lineage>
</organism>
<comment type="similarity">
    <text evidence="2">Belongs to the MipA/OmpV family.</text>
</comment>
<evidence type="ECO:0000313" key="8">
    <source>
        <dbReference type="Proteomes" id="UP001138540"/>
    </source>
</evidence>
<sequence>MRLLVSTLLVCGTALSATGVHAQEASPDTPSRGIVAVGAGIVPEYDGASDMRVLPFVTGEIRLGIVSLEMRGQRLRLDLNPGSRLSFGPAIGLRLPRDDADGSVGLLPEIDTAIEAGGFVGYRIGGDRFGQGSVQMDLTVVHDVSDTHKGLIATATASYAAIRNPVFSLSLDAQAGWANADYARTYFGIDEAAAAASGLPAYRPGAGFRDVGAGVTASYWFNRRLGVVARAGASYLIGDLADSPVTQEGSRWQPAAGLALAYRF</sequence>
<dbReference type="Pfam" id="PF06629">
    <property type="entry name" value="MipA"/>
    <property type="match status" value="1"/>
</dbReference>
<protein>
    <submittedName>
        <fullName evidence="7">Outer membrane scaffolding protein for murein synthesis (MipA/OmpV family)</fullName>
    </submittedName>
</protein>
<evidence type="ECO:0000256" key="2">
    <source>
        <dbReference type="ARBA" id="ARBA00005722"/>
    </source>
</evidence>